<dbReference type="InterPro" id="IPR003100">
    <property type="entry name" value="PAZ_dom"/>
</dbReference>
<dbReference type="Pfam" id="PF02170">
    <property type="entry name" value="PAZ"/>
    <property type="match status" value="1"/>
</dbReference>
<reference evidence="5" key="1">
    <citation type="submission" date="2018-08" db="EMBL/GenBank/DDBJ databases">
        <authorList>
            <person name="Guldener U."/>
        </authorList>
    </citation>
    <scope>NUCLEOTIDE SEQUENCE</scope>
    <source>
        <strain evidence="5">UB2</strain>
    </source>
</reference>
<dbReference type="CDD" id="cd02846">
    <property type="entry name" value="PAZ_argonaute_like"/>
    <property type="match status" value="1"/>
</dbReference>
<dbReference type="Gene3D" id="2.170.260.10">
    <property type="entry name" value="paz domain"/>
    <property type="match status" value="1"/>
</dbReference>
<organism evidence="5 6">
    <name type="scientific">Ustilago bromivora</name>
    <dbReference type="NCBI Taxonomy" id="307758"/>
    <lineage>
        <taxon>Eukaryota</taxon>
        <taxon>Fungi</taxon>
        <taxon>Dikarya</taxon>
        <taxon>Basidiomycota</taxon>
        <taxon>Ustilaginomycotina</taxon>
        <taxon>Ustilaginomycetes</taxon>
        <taxon>Ustilaginales</taxon>
        <taxon>Ustilaginaceae</taxon>
        <taxon>Ustilago</taxon>
    </lineage>
</organism>
<dbReference type="AlphaFoldDB" id="A0A8H8QK01"/>
<dbReference type="GO" id="GO:0003723">
    <property type="term" value="F:RNA binding"/>
    <property type="evidence" value="ECO:0007669"/>
    <property type="project" value="InterPro"/>
</dbReference>
<feature type="domain" description="Piwi" evidence="4">
    <location>
        <begin position="582"/>
        <end position="894"/>
    </location>
</feature>
<dbReference type="InterPro" id="IPR036397">
    <property type="entry name" value="RNaseH_sf"/>
</dbReference>
<evidence type="ECO:0000256" key="1">
    <source>
        <dbReference type="RuleBase" id="RU361178"/>
    </source>
</evidence>
<sequence>MLAKRGGAQEALTLYGAAPRPDDGNKQGRAMQLTTNLFKATLNLKDLKNVQLLSVEIKPIDDPDAAKNGILGITQDFARLLGYDGKALAYTMLPLPADKLEWETTLPPKTDLPPVPGAPGAVAPRPPAAPAGGERDSKRRFRIKLAFARSIDFGLILEACRGDRRAIMAQAANPAELIQDGIQALDIVLRNMLHDRYLSGTSQTAQHKFYDPSKAIPISQGAEIWPGFFQSARPCAAGLVVNLDLAFSAFVGGGAFVEVAAKLLNLGGGGGGGGDFGGSGGRGGHGGFRGGRGGYGGDFGGGGTALTSLAQQDQRQLRLRLKNIQIRVTHRATNKLESFQGLTPRSTEETMFETKEGKSYSIAQYLLEKYNLRLRFPRLPCVRIGAQRSAVPMEFCVVVPQGPLPATSLTPMQSADQIKVSAMKPSDRKRRVEDIRREVDYDTNPMLQGWGITVDRQPLTTEVRVIAAPEVAYAPSSQRPRVGVGSWNLVGAKFVTPGAELITCGVLDYSQAPLGAVQGFITAQLDACKKLGLRVTNVRPQIVQHRPDPYLVKEHMNELGRSAFAEAKQKMGAARRPPPPQIFFIILDQQDQAFYNSVKRAAALELSTPVATQCFNARKAFNERGQAQYVANVAMKINVKLGGTNHIVSGERDLPRFGKQTMLVGADVTHPGPGSDKPLIAGSVATIDGGAKRYSSELRKQTNPRGGAAQEVMLHSKGMMLGHLKKWQAANQGRLPDSIVFYRDGVSEGQYQAVLDHELQALKDASREIRPDAKIKATFIICGKGHHVRFFPKNEQDVAGDRSGNLPPGICVDKDIVSPFGFDFYLQSQAGLVGTARPCHYVVLRNEMEFSSEHLIRCINSLCYTYCRATRSVSIVPPAYYADILCEKARAFVYGPDDGETVASSEKGDVEMPEISEHEVGSMMAHFAKSPTFTDCLWFM</sequence>
<dbReference type="InterPro" id="IPR014811">
    <property type="entry name" value="ArgoL1"/>
</dbReference>
<dbReference type="InterPro" id="IPR036085">
    <property type="entry name" value="PAZ_dom_sf"/>
</dbReference>
<dbReference type="Pfam" id="PF02171">
    <property type="entry name" value="Piwi"/>
    <property type="match status" value="1"/>
</dbReference>
<dbReference type="PROSITE" id="PS50822">
    <property type="entry name" value="PIWI"/>
    <property type="match status" value="1"/>
</dbReference>
<dbReference type="SUPFAM" id="SSF53098">
    <property type="entry name" value="Ribonuclease H-like"/>
    <property type="match status" value="1"/>
</dbReference>
<comment type="caution">
    <text evidence="5">The sequence shown here is derived from an EMBL/GenBank/DDBJ whole genome shotgun (WGS) entry which is preliminary data.</text>
</comment>
<evidence type="ECO:0000313" key="6">
    <source>
        <dbReference type="Proteomes" id="UP000658997"/>
    </source>
</evidence>
<evidence type="ECO:0000313" key="5">
    <source>
        <dbReference type="EMBL" id="SYW75708.1"/>
    </source>
</evidence>
<evidence type="ECO:0000259" key="3">
    <source>
        <dbReference type="PROSITE" id="PS50821"/>
    </source>
</evidence>
<dbReference type="SUPFAM" id="SSF101690">
    <property type="entry name" value="PAZ domain"/>
    <property type="match status" value="2"/>
</dbReference>
<dbReference type="Pfam" id="PF08699">
    <property type="entry name" value="ArgoL1"/>
    <property type="match status" value="1"/>
</dbReference>
<feature type="region of interest" description="Disordered" evidence="2">
    <location>
        <begin position="107"/>
        <end position="136"/>
    </location>
</feature>
<dbReference type="CDD" id="cd04657">
    <property type="entry name" value="Piwi_ago-like"/>
    <property type="match status" value="1"/>
</dbReference>
<feature type="domain" description="PAZ" evidence="3">
    <location>
        <begin position="304"/>
        <end position="400"/>
    </location>
</feature>
<evidence type="ECO:0000256" key="2">
    <source>
        <dbReference type="SAM" id="MobiDB-lite"/>
    </source>
</evidence>
<keyword evidence="6" id="KW-1185">Reference proteome</keyword>
<accession>A0A8H8QK01</accession>
<dbReference type="SMART" id="SM00949">
    <property type="entry name" value="PAZ"/>
    <property type="match status" value="1"/>
</dbReference>
<dbReference type="Proteomes" id="UP000658997">
    <property type="component" value="Unassembled WGS sequence"/>
</dbReference>
<evidence type="ECO:0000259" key="4">
    <source>
        <dbReference type="PROSITE" id="PS50822"/>
    </source>
</evidence>
<name>A0A8H8QK01_9BASI</name>
<protein>
    <submittedName>
        <fullName evidence="5">Related to argonaute protein</fullName>
    </submittedName>
</protein>
<gene>
    <name evidence="5" type="ORF">UBRO2_00863</name>
</gene>
<dbReference type="InterPro" id="IPR032474">
    <property type="entry name" value="Argonaute_N"/>
</dbReference>
<comment type="similarity">
    <text evidence="1">Belongs to the argonaute family.</text>
</comment>
<dbReference type="Gene3D" id="3.40.50.2300">
    <property type="match status" value="1"/>
</dbReference>
<dbReference type="Pfam" id="PF16488">
    <property type="entry name" value="ArgoL2"/>
    <property type="match status" value="1"/>
</dbReference>
<dbReference type="InterPro" id="IPR003165">
    <property type="entry name" value="Piwi"/>
</dbReference>
<proteinExistence type="inferred from homology"/>
<dbReference type="EMBL" id="ULHB01000009">
    <property type="protein sequence ID" value="SYW75708.1"/>
    <property type="molecule type" value="Genomic_DNA"/>
</dbReference>
<dbReference type="PANTHER" id="PTHR22891">
    <property type="entry name" value="EUKARYOTIC TRANSLATION INITIATION FACTOR 2C"/>
    <property type="match status" value="1"/>
</dbReference>
<dbReference type="SMART" id="SM00950">
    <property type="entry name" value="Piwi"/>
    <property type="match status" value="1"/>
</dbReference>
<dbReference type="InterPro" id="IPR012337">
    <property type="entry name" value="RNaseH-like_sf"/>
</dbReference>
<dbReference type="SMART" id="SM01163">
    <property type="entry name" value="DUF1785"/>
    <property type="match status" value="1"/>
</dbReference>
<dbReference type="PROSITE" id="PS50821">
    <property type="entry name" value="PAZ"/>
    <property type="match status" value="1"/>
</dbReference>
<dbReference type="InterPro" id="IPR032472">
    <property type="entry name" value="ArgoL2"/>
</dbReference>
<dbReference type="Gene3D" id="3.30.420.10">
    <property type="entry name" value="Ribonuclease H-like superfamily/Ribonuclease H"/>
    <property type="match status" value="1"/>
</dbReference>
<dbReference type="Pfam" id="PF16486">
    <property type="entry name" value="ArgoN"/>
    <property type="match status" value="1"/>
</dbReference>
<dbReference type="InterPro" id="IPR045246">
    <property type="entry name" value="Piwi_ago-like"/>
</dbReference>